<evidence type="ECO:0000313" key="7">
    <source>
        <dbReference type="Proteomes" id="UP000599523"/>
    </source>
</evidence>
<evidence type="ECO:0000256" key="2">
    <source>
        <dbReference type="ARBA" id="ARBA00022884"/>
    </source>
</evidence>
<keyword evidence="2" id="KW-0694">RNA-binding</keyword>
<evidence type="ECO:0000256" key="3">
    <source>
        <dbReference type="ARBA" id="ARBA00023186"/>
    </source>
</evidence>
<dbReference type="GO" id="GO:0010608">
    <property type="term" value="P:post-transcriptional regulation of gene expression"/>
    <property type="evidence" value="ECO:0007669"/>
    <property type="project" value="InterPro"/>
</dbReference>
<dbReference type="Proteomes" id="UP000599523">
    <property type="component" value="Unassembled WGS sequence"/>
</dbReference>
<dbReference type="InterPro" id="IPR016103">
    <property type="entry name" value="ProQ/FinO"/>
</dbReference>
<organism evidence="6 7">
    <name type="scientific">Azoarcus taiwanensis</name>
    <dbReference type="NCBI Taxonomy" id="666964"/>
    <lineage>
        <taxon>Bacteria</taxon>
        <taxon>Pseudomonadati</taxon>
        <taxon>Pseudomonadota</taxon>
        <taxon>Betaproteobacteria</taxon>
        <taxon>Rhodocyclales</taxon>
        <taxon>Zoogloeaceae</taxon>
        <taxon>Azoarcus</taxon>
    </lineage>
</organism>
<gene>
    <name evidence="6" type="ORF">GPA21_18125</name>
</gene>
<dbReference type="SMART" id="SM00945">
    <property type="entry name" value="ProQ"/>
    <property type="match status" value="1"/>
</dbReference>
<feature type="compositionally biased region" description="Basic and acidic residues" evidence="4">
    <location>
        <begin position="115"/>
        <end position="142"/>
    </location>
</feature>
<feature type="region of interest" description="Disordered" evidence="4">
    <location>
        <begin position="115"/>
        <end position="153"/>
    </location>
</feature>
<dbReference type="GO" id="GO:0034057">
    <property type="term" value="F:RNA strand-exchange activity"/>
    <property type="evidence" value="ECO:0007669"/>
    <property type="project" value="InterPro"/>
</dbReference>
<dbReference type="Gene3D" id="1.10.1710.10">
    <property type="entry name" value="ProQ/FinO domain"/>
    <property type="match status" value="1"/>
</dbReference>
<evidence type="ECO:0000256" key="4">
    <source>
        <dbReference type="SAM" id="MobiDB-lite"/>
    </source>
</evidence>
<name>A0A972F9N3_9RHOO</name>
<feature type="region of interest" description="Disordered" evidence="4">
    <location>
        <begin position="1"/>
        <end position="22"/>
    </location>
</feature>
<proteinExistence type="predicted"/>
<dbReference type="InterPro" id="IPR023529">
    <property type="entry name" value="ProQ"/>
</dbReference>
<dbReference type="Pfam" id="PF04352">
    <property type="entry name" value="ProQ"/>
    <property type="match status" value="1"/>
</dbReference>
<keyword evidence="7" id="KW-1185">Reference proteome</keyword>
<dbReference type="EMBL" id="WTVM01000166">
    <property type="protein sequence ID" value="NMG04873.1"/>
    <property type="molecule type" value="Genomic_DNA"/>
</dbReference>
<dbReference type="AlphaFoldDB" id="A0A972F9N3"/>
<sequence>MTTEATPAQPASADVKQPGPTPRELLERLQEISPAFKECRPLALRIDKAVMERFPDVDKKVVRTAMRMHTGSTRYLKALEKATHRYDLDGNPDAELTDEHRAHAAQTLKERFAEVAKRKREQQKAEAERQRAEQAEQRKAEKLQQLMQKFGSR</sequence>
<dbReference type="GO" id="GO:0005829">
    <property type="term" value="C:cytosol"/>
    <property type="evidence" value="ECO:0007669"/>
    <property type="project" value="TreeGrafter"/>
</dbReference>
<accession>A0A972F9N3</accession>
<dbReference type="PANTHER" id="PTHR38106">
    <property type="entry name" value="RNA CHAPERONE PROQ"/>
    <property type="match status" value="1"/>
</dbReference>
<reference evidence="6" key="1">
    <citation type="submission" date="2019-12" db="EMBL/GenBank/DDBJ databases">
        <title>Comparative genomics gives insights into the taxonomy of the Azoarcus-Aromatoleum group and reveals separate origins of nif in the plant-associated Azoarcus and non-plant-associated Aromatoleum sub-groups.</title>
        <authorList>
            <person name="Lafos M."/>
            <person name="Maluk M."/>
            <person name="Batista M."/>
            <person name="Junghare M."/>
            <person name="Carmona M."/>
            <person name="Faoro H."/>
            <person name="Cruz L.M."/>
            <person name="Battistoni F."/>
            <person name="De Souza E."/>
            <person name="Pedrosa F."/>
            <person name="Chen W.-M."/>
            <person name="Poole P.S."/>
            <person name="Dixon R.A."/>
            <person name="James E.K."/>
        </authorList>
    </citation>
    <scope>NUCLEOTIDE SEQUENCE</scope>
    <source>
        <strain evidence="6">NSC3</strain>
    </source>
</reference>
<protein>
    <submittedName>
        <fullName evidence="6">ProQ activator of osmoprotectant transporter prop</fullName>
    </submittedName>
</protein>
<feature type="domain" description="ProQ/FinO" evidence="5">
    <location>
        <begin position="17"/>
        <end position="124"/>
    </location>
</feature>
<evidence type="ECO:0000313" key="6">
    <source>
        <dbReference type="EMBL" id="NMG04873.1"/>
    </source>
</evidence>
<dbReference type="InterPro" id="IPR036442">
    <property type="entry name" value="ProQ/FinO_sf"/>
</dbReference>
<keyword evidence="1" id="KW-0963">Cytoplasm</keyword>
<dbReference type="RefSeq" id="WP_168989504.1">
    <property type="nucleotide sequence ID" value="NZ_CAWPHM010000073.1"/>
</dbReference>
<dbReference type="GO" id="GO:0033592">
    <property type="term" value="F:RNA strand annealing activity"/>
    <property type="evidence" value="ECO:0007669"/>
    <property type="project" value="InterPro"/>
</dbReference>
<keyword evidence="3" id="KW-0143">Chaperone</keyword>
<dbReference type="PANTHER" id="PTHR38106:SF1">
    <property type="entry name" value="RNA CHAPERONE PROQ"/>
    <property type="match status" value="1"/>
</dbReference>
<evidence type="ECO:0000256" key="1">
    <source>
        <dbReference type="ARBA" id="ARBA00022490"/>
    </source>
</evidence>
<dbReference type="SUPFAM" id="SSF48657">
    <property type="entry name" value="FinO-like"/>
    <property type="match status" value="1"/>
</dbReference>
<evidence type="ECO:0000259" key="5">
    <source>
        <dbReference type="SMART" id="SM00945"/>
    </source>
</evidence>
<comment type="caution">
    <text evidence="6">The sequence shown here is derived from an EMBL/GenBank/DDBJ whole genome shotgun (WGS) entry which is preliminary data.</text>
</comment>